<accession>A0A0H2RCX6</accession>
<reference evidence="1 2" key="1">
    <citation type="submission" date="2015-04" db="EMBL/GenBank/DDBJ databases">
        <title>Complete genome sequence of Schizopora paradoxa KUC8140, a cosmopolitan wood degrader in East Asia.</title>
        <authorList>
            <consortium name="DOE Joint Genome Institute"/>
            <person name="Min B."/>
            <person name="Park H."/>
            <person name="Jang Y."/>
            <person name="Kim J.-J."/>
            <person name="Kim K.H."/>
            <person name="Pangilinan J."/>
            <person name="Lipzen A."/>
            <person name="Riley R."/>
            <person name="Grigoriev I.V."/>
            <person name="Spatafora J.W."/>
            <person name="Choi I.-G."/>
        </authorList>
    </citation>
    <scope>NUCLEOTIDE SEQUENCE [LARGE SCALE GENOMIC DNA]</scope>
    <source>
        <strain evidence="1 2">KUC8140</strain>
    </source>
</reference>
<evidence type="ECO:0000313" key="2">
    <source>
        <dbReference type="Proteomes" id="UP000053477"/>
    </source>
</evidence>
<dbReference type="InParanoid" id="A0A0H2RCX6"/>
<evidence type="ECO:0000313" key="1">
    <source>
        <dbReference type="EMBL" id="KLO07378.1"/>
    </source>
</evidence>
<sequence length="548" mass="62940">MGATNKRCKFDWNADVRSKEQRQSGVQEVPPEFDGEPATLAWLQKFLKKRTARADSIQQAVPWLWTYDWDLSIDLDDAGVKQLKQAVRYAEAMESSLSAFLTCVKDRLRRLRRTLKDIAPKSYFPLLSDDVLALIFEFASMPYSQATGDEYENKTPSNIAQVSRRFRAVALGLPRIWRYIGINSDVGLIASRSAVAGPILEALVGSTRECRCDEDDEQRCTEIFSFMGRISTISDRITVLRFDLSPEFDEGFFEKMRDAKKLAYLDFPSLNELVLNYENLDMEFRSIHFYRNWSTPSLKVLKIRNVIPEILSSVYGRLTEFSITLDRQRSDTWKFPRIVKLLAPLSSVRTLEIILHGRVMTKSFSCKETATLPKVEYLKTAFPDMLVRTAGEFCAALTMQNLSRWHIEIEPDEKNERLSEWGFGSFFCFPRFFAAGKLDETFAPSHKRFANLKEVDLVIYGDFLRGDCDGLRSVLMIPQTLERLTVTYNAVTEQLRRFELLDCKGKLQTMVKDLDKGFDEELGVGNPHLVLEGSEVELDSPEDLPWML</sequence>
<protein>
    <recommendedName>
        <fullName evidence="3">F-box domain-containing protein</fullName>
    </recommendedName>
</protein>
<dbReference type="Proteomes" id="UP000053477">
    <property type="component" value="Unassembled WGS sequence"/>
</dbReference>
<dbReference type="AlphaFoldDB" id="A0A0H2RCX6"/>
<keyword evidence="2" id="KW-1185">Reference proteome</keyword>
<evidence type="ECO:0008006" key="3">
    <source>
        <dbReference type="Google" id="ProtNLM"/>
    </source>
</evidence>
<proteinExistence type="predicted"/>
<organism evidence="1 2">
    <name type="scientific">Schizopora paradoxa</name>
    <dbReference type="NCBI Taxonomy" id="27342"/>
    <lineage>
        <taxon>Eukaryota</taxon>
        <taxon>Fungi</taxon>
        <taxon>Dikarya</taxon>
        <taxon>Basidiomycota</taxon>
        <taxon>Agaricomycotina</taxon>
        <taxon>Agaricomycetes</taxon>
        <taxon>Hymenochaetales</taxon>
        <taxon>Schizoporaceae</taxon>
        <taxon>Schizopora</taxon>
    </lineage>
</organism>
<dbReference type="EMBL" id="KQ086143">
    <property type="protein sequence ID" value="KLO07378.1"/>
    <property type="molecule type" value="Genomic_DNA"/>
</dbReference>
<name>A0A0H2RCX6_9AGAM</name>
<gene>
    <name evidence="1" type="ORF">SCHPADRAFT_652343</name>
</gene>